<feature type="compositionally biased region" description="Polar residues" evidence="1">
    <location>
        <begin position="7"/>
        <end position="19"/>
    </location>
</feature>
<evidence type="ECO:0000313" key="3">
    <source>
        <dbReference type="Proteomes" id="UP000324222"/>
    </source>
</evidence>
<dbReference type="EMBL" id="VSRR010010823">
    <property type="protein sequence ID" value="MPC52366.1"/>
    <property type="molecule type" value="Genomic_DNA"/>
</dbReference>
<keyword evidence="3" id="KW-1185">Reference proteome</keyword>
<proteinExistence type="predicted"/>
<protein>
    <submittedName>
        <fullName evidence="2">Uncharacterized protein</fullName>
    </submittedName>
</protein>
<comment type="caution">
    <text evidence="2">The sequence shown here is derived from an EMBL/GenBank/DDBJ whole genome shotgun (WGS) entry which is preliminary data.</text>
</comment>
<reference evidence="2 3" key="1">
    <citation type="submission" date="2019-05" db="EMBL/GenBank/DDBJ databases">
        <title>Another draft genome of Portunus trituberculatus and its Hox gene families provides insights of decapod evolution.</title>
        <authorList>
            <person name="Jeong J.-H."/>
            <person name="Song I."/>
            <person name="Kim S."/>
            <person name="Choi T."/>
            <person name="Kim D."/>
            <person name="Ryu S."/>
            <person name="Kim W."/>
        </authorList>
    </citation>
    <scope>NUCLEOTIDE SEQUENCE [LARGE SCALE GENOMIC DNA]</scope>
    <source>
        <tissue evidence="2">Muscle</tissue>
    </source>
</reference>
<accession>A0A5B7G3U7</accession>
<dbReference type="Proteomes" id="UP000324222">
    <property type="component" value="Unassembled WGS sequence"/>
</dbReference>
<feature type="region of interest" description="Disordered" evidence="1">
    <location>
        <begin position="1"/>
        <end position="26"/>
    </location>
</feature>
<organism evidence="2 3">
    <name type="scientific">Portunus trituberculatus</name>
    <name type="common">Swimming crab</name>
    <name type="synonym">Neptunus trituberculatus</name>
    <dbReference type="NCBI Taxonomy" id="210409"/>
    <lineage>
        <taxon>Eukaryota</taxon>
        <taxon>Metazoa</taxon>
        <taxon>Ecdysozoa</taxon>
        <taxon>Arthropoda</taxon>
        <taxon>Crustacea</taxon>
        <taxon>Multicrustacea</taxon>
        <taxon>Malacostraca</taxon>
        <taxon>Eumalacostraca</taxon>
        <taxon>Eucarida</taxon>
        <taxon>Decapoda</taxon>
        <taxon>Pleocyemata</taxon>
        <taxon>Brachyura</taxon>
        <taxon>Eubrachyura</taxon>
        <taxon>Portunoidea</taxon>
        <taxon>Portunidae</taxon>
        <taxon>Portuninae</taxon>
        <taxon>Portunus</taxon>
    </lineage>
</organism>
<name>A0A5B7G3U7_PORTR</name>
<sequence length="112" mass="12419">MEALCIASQTTTPHNQGTAANEPGERRHETLRLYGEVECSSTVYTPIFYQPTDPQPTTTRPPVCVRSLTTHSRHRHHFLSSGSFHSPGSLSSISRLEVQFITDLQGKPDKGN</sequence>
<evidence type="ECO:0000256" key="1">
    <source>
        <dbReference type="SAM" id="MobiDB-lite"/>
    </source>
</evidence>
<gene>
    <name evidence="2" type="ORF">E2C01_046233</name>
</gene>
<dbReference type="AlphaFoldDB" id="A0A5B7G3U7"/>
<evidence type="ECO:0000313" key="2">
    <source>
        <dbReference type="EMBL" id="MPC52366.1"/>
    </source>
</evidence>